<dbReference type="Gene3D" id="3.30.300.30">
    <property type="match status" value="1"/>
</dbReference>
<evidence type="ECO:0000313" key="8">
    <source>
        <dbReference type="Proteomes" id="UP000837857"/>
    </source>
</evidence>
<feature type="domain" description="AMP-binding enzyme C-terminal" evidence="6">
    <location>
        <begin position="403"/>
        <end position="479"/>
    </location>
</feature>
<dbReference type="InterPro" id="IPR025110">
    <property type="entry name" value="AMP-bd_C"/>
</dbReference>
<dbReference type="PANTHER" id="PTHR24096:SF149">
    <property type="entry name" value="AMP-BINDING DOMAIN-CONTAINING PROTEIN-RELATED"/>
    <property type="match status" value="1"/>
</dbReference>
<comment type="similarity">
    <text evidence="2">Belongs to the ATP-dependent AMP-binding enzyme family.</text>
</comment>
<name>A0ABN8IHN6_9NEOP</name>
<reference evidence="7" key="1">
    <citation type="submission" date="2022-03" db="EMBL/GenBank/DDBJ databases">
        <authorList>
            <person name="Martin H S."/>
        </authorList>
    </citation>
    <scope>NUCLEOTIDE SEQUENCE</scope>
</reference>
<evidence type="ECO:0000259" key="6">
    <source>
        <dbReference type="Pfam" id="PF13193"/>
    </source>
</evidence>
<dbReference type="InterPro" id="IPR042099">
    <property type="entry name" value="ANL_N_sf"/>
</dbReference>
<feature type="domain" description="AMP-dependent synthetase/ligase" evidence="5">
    <location>
        <begin position="31"/>
        <end position="150"/>
    </location>
</feature>
<keyword evidence="4" id="KW-0576">Peroxisome</keyword>
<dbReference type="Pfam" id="PF13193">
    <property type="entry name" value="AMP-binding_C"/>
    <property type="match status" value="1"/>
</dbReference>
<dbReference type="Gene3D" id="3.40.50.12780">
    <property type="entry name" value="N-terminal domain of ligase-like"/>
    <property type="match status" value="2"/>
</dbReference>
<evidence type="ECO:0000259" key="5">
    <source>
        <dbReference type="Pfam" id="PF00501"/>
    </source>
</evidence>
<evidence type="ECO:0000313" key="7">
    <source>
        <dbReference type="EMBL" id="CAH2056391.1"/>
    </source>
</evidence>
<evidence type="ECO:0000256" key="4">
    <source>
        <dbReference type="ARBA" id="ARBA00023140"/>
    </source>
</evidence>
<evidence type="ECO:0000256" key="2">
    <source>
        <dbReference type="ARBA" id="ARBA00006432"/>
    </source>
</evidence>
<dbReference type="SUPFAM" id="SSF56801">
    <property type="entry name" value="Acetyl-CoA synthetase-like"/>
    <property type="match status" value="1"/>
</dbReference>
<gene>
    <name evidence="7" type="ORF">IPOD504_LOCUS9618</name>
</gene>
<organism evidence="7 8">
    <name type="scientific">Iphiclides podalirius</name>
    <name type="common">scarce swallowtail</name>
    <dbReference type="NCBI Taxonomy" id="110791"/>
    <lineage>
        <taxon>Eukaryota</taxon>
        <taxon>Metazoa</taxon>
        <taxon>Ecdysozoa</taxon>
        <taxon>Arthropoda</taxon>
        <taxon>Hexapoda</taxon>
        <taxon>Insecta</taxon>
        <taxon>Pterygota</taxon>
        <taxon>Neoptera</taxon>
        <taxon>Endopterygota</taxon>
        <taxon>Lepidoptera</taxon>
        <taxon>Glossata</taxon>
        <taxon>Ditrysia</taxon>
        <taxon>Papilionoidea</taxon>
        <taxon>Papilionidae</taxon>
        <taxon>Papilioninae</taxon>
        <taxon>Iphiclides</taxon>
    </lineage>
</organism>
<keyword evidence="3" id="KW-0436">Ligase</keyword>
<feature type="domain" description="AMP-dependent synthetase/ligase" evidence="5">
    <location>
        <begin position="181"/>
        <end position="353"/>
    </location>
</feature>
<accession>A0ABN8IHN6</accession>
<dbReference type="PANTHER" id="PTHR24096">
    <property type="entry name" value="LONG-CHAIN-FATTY-ACID--COA LIGASE"/>
    <property type="match status" value="1"/>
</dbReference>
<protein>
    <recommendedName>
        <fullName evidence="9">Luciferin 4-monooxygenase</fullName>
    </recommendedName>
</protein>
<evidence type="ECO:0008006" key="9">
    <source>
        <dbReference type="Google" id="ProtNLM"/>
    </source>
</evidence>
<evidence type="ECO:0000256" key="3">
    <source>
        <dbReference type="ARBA" id="ARBA00022598"/>
    </source>
</evidence>
<proteinExistence type="inferred from homology"/>
<dbReference type="Proteomes" id="UP000837857">
    <property type="component" value="Chromosome 23"/>
</dbReference>
<dbReference type="InterPro" id="IPR000873">
    <property type="entry name" value="AMP-dep_synth/lig_dom"/>
</dbReference>
<keyword evidence="8" id="KW-1185">Reference proteome</keyword>
<feature type="non-terminal residue" evidence="7">
    <location>
        <position position="1"/>
    </location>
</feature>
<comment type="subcellular location">
    <subcellularLocation>
        <location evidence="1">Peroxisome</location>
    </subcellularLocation>
</comment>
<dbReference type="Pfam" id="PF00501">
    <property type="entry name" value="AMP-binding"/>
    <property type="match status" value="2"/>
</dbReference>
<dbReference type="EMBL" id="OW152835">
    <property type="protein sequence ID" value="CAH2056391.1"/>
    <property type="molecule type" value="Genomic_DNA"/>
</dbReference>
<dbReference type="InterPro" id="IPR045851">
    <property type="entry name" value="AMP-bd_C_sf"/>
</dbReference>
<sequence length="492" mass="55273">MLRNSLYLYGAGENLVSSKLNLGEYLLGKLRNHTDKIALINGANDERHTYQQILQASINVAVSLVRLGVRKGDVVGICSEMRPENWSAAIGVTCTGAAMTPISVEYVKDELKHILSISKPKYLFCSPQAYRMKEESLRSLDFVKKIILFGDQRVDDTMLFKDLAVAGPESVLKENIRPGVVDPKLTVLYISPWYHVYGLMTALIFMFNGSQVVYLPKFEIDLYLRCIEKYRVNQLLLVPPVIVALSKKQFSYDVSSVQVILSAAAVLQKETIDAVKEKFVNLRDVYQGYGMTETTYFIALDSFVDGKRCRPGSIGAVVPETIVKIVDVNTKEPVGPYQNGELCFKSPMIMNGYIGKNLQDVLDEEGFLRSGDICYYDEERYLYVVDRLKELIKYKGFQVPPAEIETVLLQHPAVREVCVVGLPHKEAGEVPLAFVVLQPGNNTNESELQAFVAERLSNPKRLRGGVRFISEIPKAINGKILRRQLREELNAS</sequence>
<evidence type="ECO:0000256" key="1">
    <source>
        <dbReference type="ARBA" id="ARBA00004275"/>
    </source>
</evidence>